<organism evidence="9 10">
    <name type="scientific">Autumnicola edwardsiae</name>
    <dbReference type="NCBI Taxonomy" id="3075594"/>
    <lineage>
        <taxon>Bacteria</taxon>
        <taxon>Pseudomonadati</taxon>
        <taxon>Bacteroidota</taxon>
        <taxon>Flavobacteriia</taxon>
        <taxon>Flavobacteriales</taxon>
        <taxon>Flavobacteriaceae</taxon>
        <taxon>Autumnicola</taxon>
    </lineage>
</organism>
<feature type="region of interest" description="Disordered" evidence="6">
    <location>
        <begin position="577"/>
        <end position="610"/>
    </location>
</feature>
<evidence type="ECO:0000313" key="10">
    <source>
        <dbReference type="Proteomes" id="UP001248819"/>
    </source>
</evidence>
<evidence type="ECO:0000256" key="6">
    <source>
        <dbReference type="SAM" id="MobiDB-lite"/>
    </source>
</evidence>
<name>A0ABU3CQM0_9FLAO</name>
<dbReference type="Pfam" id="PF14322">
    <property type="entry name" value="SusD-like_3"/>
    <property type="match status" value="1"/>
</dbReference>
<comment type="caution">
    <text evidence="9">The sequence shown here is derived from an EMBL/GenBank/DDBJ whole genome shotgun (WGS) entry which is preliminary data.</text>
</comment>
<dbReference type="InterPro" id="IPR012944">
    <property type="entry name" value="SusD_RagB_dom"/>
</dbReference>
<keyword evidence="10" id="KW-1185">Reference proteome</keyword>
<accession>A0ABU3CQM0</accession>
<evidence type="ECO:0000313" key="9">
    <source>
        <dbReference type="EMBL" id="MDT0648648.1"/>
    </source>
</evidence>
<dbReference type="Gene3D" id="1.25.40.390">
    <property type="match status" value="1"/>
</dbReference>
<keyword evidence="3" id="KW-0732">Signal</keyword>
<feature type="domain" description="RagB/SusD" evidence="7">
    <location>
        <begin position="361"/>
        <end position="610"/>
    </location>
</feature>
<comment type="similarity">
    <text evidence="2">Belongs to the SusD family.</text>
</comment>
<evidence type="ECO:0000256" key="4">
    <source>
        <dbReference type="ARBA" id="ARBA00023136"/>
    </source>
</evidence>
<dbReference type="InterPro" id="IPR011990">
    <property type="entry name" value="TPR-like_helical_dom_sf"/>
</dbReference>
<dbReference type="SUPFAM" id="SSF48452">
    <property type="entry name" value="TPR-like"/>
    <property type="match status" value="1"/>
</dbReference>
<gene>
    <name evidence="9" type="ORF">RM529_00730</name>
</gene>
<reference evidence="9 10" key="1">
    <citation type="submission" date="2023-09" db="EMBL/GenBank/DDBJ databases">
        <authorList>
            <person name="Rey-Velasco X."/>
        </authorList>
    </citation>
    <scope>NUCLEOTIDE SEQUENCE [LARGE SCALE GENOMIC DNA]</scope>
    <source>
        <strain evidence="9 10">F297</strain>
    </source>
</reference>
<comment type="subcellular location">
    <subcellularLocation>
        <location evidence="1">Cell outer membrane</location>
    </subcellularLocation>
</comment>
<feature type="compositionally biased region" description="Polar residues" evidence="6">
    <location>
        <begin position="590"/>
        <end position="599"/>
    </location>
</feature>
<keyword evidence="5" id="KW-0998">Cell outer membrane</keyword>
<dbReference type="EMBL" id="JAVRHP010000002">
    <property type="protein sequence ID" value="MDT0648648.1"/>
    <property type="molecule type" value="Genomic_DNA"/>
</dbReference>
<feature type="domain" description="SusD-like N-terminal" evidence="8">
    <location>
        <begin position="25"/>
        <end position="233"/>
    </location>
</feature>
<keyword evidence="4" id="KW-0472">Membrane</keyword>
<dbReference type="Pfam" id="PF07980">
    <property type="entry name" value="SusD_RagB"/>
    <property type="match status" value="1"/>
</dbReference>
<dbReference type="Proteomes" id="UP001248819">
    <property type="component" value="Unassembled WGS sequence"/>
</dbReference>
<evidence type="ECO:0000256" key="2">
    <source>
        <dbReference type="ARBA" id="ARBA00006275"/>
    </source>
</evidence>
<evidence type="ECO:0000259" key="8">
    <source>
        <dbReference type="Pfam" id="PF14322"/>
    </source>
</evidence>
<sequence length="610" mass="68716">MKLNFKLTGIGLLLITLFTTSCEEDFLQEEPYTSFTPEYFRTQVGLEDAINAIYAGLRYDFGPNGALAITTVGTDEWTYGDQPATGQDGDVLRLGTYTLDANNGAILTPWNRNFSNINLANAVLEFAPEVNMSENTRTRIMAEARFLRAQYYILLVQQFGAVPVNLGAGDLEYNNSPTNEFYRLPTDEVLVKDYEAMISDLIYASENLPDQRPSNAFRVSKAAALHLLSKVYLFRGYSSVSQSGDFENSLAASEDLINNSGAYGTGLLEDFGMVHQEGNDYNREILFSVERLPLNDNANEVANPGSDFSNKVNIANNMFNANYTATIPSNYPNSALAGQQLIDSRPFQYGRPLRRYAPLPYVYEVAFADKVNDSRYNNSFRTVWYASTVNEQGTDAYNTYAERIAELGLEVGDTAIYLAPTDAEADRLKPVKNYWVLGPSDYYTNQNPAIQVYPNLKKYDDTQRAAFNDVSGRPFIVSKFSEAYLLAAEAAFQLGQLNKAADYLNVIRERAAFRPELTSEEVEERREEMRITSSNVTMDFILNERTRELVGESMRWPDLAMRGMLVERVREYNPDAAPNIEPYHRLRPIPQSQLNSISDPNGEEYQNPGY</sequence>
<evidence type="ECO:0000256" key="3">
    <source>
        <dbReference type="ARBA" id="ARBA00022729"/>
    </source>
</evidence>
<dbReference type="PROSITE" id="PS51257">
    <property type="entry name" value="PROKAR_LIPOPROTEIN"/>
    <property type="match status" value="1"/>
</dbReference>
<evidence type="ECO:0000256" key="5">
    <source>
        <dbReference type="ARBA" id="ARBA00023237"/>
    </source>
</evidence>
<proteinExistence type="inferred from homology"/>
<dbReference type="InterPro" id="IPR033985">
    <property type="entry name" value="SusD-like_N"/>
</dbReference>
<dbReference type="RefSeq" id="WP_311482829.1">
    <property type="nucleotide sequence ID" value="NZ_JAVRHP010000002.1"/>
</dbReference>
<evidence type="ECO:0000259" key="7">
    <source>
        <dbReference type="Pfam" id="PF07980"/>
    </source>
</evidence>
<protein>
    <submittedName>
        <fullName evidence="9">RagB/SusD family nutrient uptake outer membrane protein</fullName>
    </submittedName>
</protein>
<evidence type="ECO:0000256" key="1">
    <source>
        <dbReference type="ARBA" id="ARBA00004442"/>
    </source>
</evidence>